<dbReference type="GO" id="GO:0004499">
    <property type="term" value="F:N,N-dimethylaniline monooxygenase activity"/>
    <property type="evidence" value="ECO:0007669"/>
    <property type="project" value="InterPro"/>
</dbReference>
<evidence type="ECO:0000256" key="2">
    <source>
        <dbReference type="ARBA" id="ARBA00022630"/>
    </source>
</evidence>
<keyword evidence="5" id="KW-0560">Oxidoreductase</keyword>
<dbReference type="InterPro" id="IPR000960">
    <property type="entry name" value="Flavin_mOase"/>
</dbReference>
<dbReference type="InterPro" id="IPR020946">
    <property type="entry name" value="Flavin_mOase-like"/>
</dbReference>
<dbReference type="PIRSF" id="PIRSF000332">
    <property type="entry name" value="FMO"/>
    <property type="match status" value="1"/>
</dbReference>
<keyword evidence="6" id="KW-0503">Monooxygenase</keyword>
<dbReference type="Proteomes" id="UP000054608">
    <property type="component" value="Unassembled WGS sequence"/>
</dbReference>
<name>A0A0W0XSD4_9GAMM</name>
<dbReference type="SUPFAM" id="SSF51905">
    <property type="entry name" value="FAD/NAD(P)-binding domain"/>
    <property type="match status" value="2"/>
</dbReference>
<evidence type="ECO:0000313" key="6">
    <source>
        <dbReference type="EMBL" id="KTD47366.1"/>
    </source>
</evidence>
<dbReference type="Gene3D" id="3.50.50.60">
    <property type="entry name" value="FAD/NAD(P)-binding domain"/>
    <property type="match status" value="1"/>
</dbReference>
<accession>A0A0W0XSD4</accession>
<evidence type="ECO:0000256" key="3">
    <source>
        <dbReference type="ARBA" id="ARBA00022827"/>
    </source>
</evidence>
<keyword evidence="7" id="KW-1185">Reference proteome</keyword>
<sequence>MGKEIAIIGAGPSGLTSIKAALAEGLHPTAFEMSGGIGGVWGEAQHAAHQQGTAWPGMKSNISRHTGAFSDFPWPSTTPDFPTTEQHYAYLSAYAKEFKLLPCIQFESKVIEIKPKDNQWLVRWQQKGSLACQEKVFDAVIVASSKFAHPFIPQFKGLETVRHKMSHSADYQDSKPFVGKKVLVVGNSFSGTAIAEELAPVAALTIHHFRQEHWCVKRYRSADLNQQGPWLPRDLLKTYTNSQTPKSPEEEVKFLQKHCQEQQDFAEWQMTNASPMKFTIVEDYFKRCREEKIIFAKGEIDHFTEKGVKLTHGPFHEFDHVIFCTGYQRQLPFLPEHLRHLPNPYEDTLLSPNLAVIGMYEGARGAVFPIVDLQARLACGVFSGRCPLPSEETLFKEIKETPTKRDEIEFLNSLAKKIGILPDIKAYDSGFRHTLLDGAHTPQRFNLTGPGSNPEGAKKAIEATEFYRRELLDSQEKVPRLAKLCLFKINSSAIKKEKQDEMEVRSPVNRQ</sequence>
<dbReference type="GO" id="GO:0050660">
    <property type="term" value="F:flavin adenine dinucleotide binding"/>
    <property type="evidence" value="ECO:0007669"/>
    <property type="project" value="InterPro"/>
</dbReference>
<organism evidence="6 7">
    <name type="scientific">Legionella rubrilucens</name>
    <dbReference type="NCBI Taxonomy" id="458"/>
    <lineage>
        <taxon>Bacteria</taxon>
        <taxon>Pseudomonadati</taxon>
        <taxon>Pseudomonadota</taxon>
        <taxon>Gammaproteobacteria</taxon>
        <taxon>Legionellales</taxon>
        <taxon>Legionellaceae</taxon>
        <taxon>Legionella</taxon>
    </lineage>
</organism>
<evidence type="ECO:0000256" key="1">
    <source>
        <dbReference type="ARBA" id="ARBA00009183"/>
    </source>
</evidence>
<proteinExistence type="inferred from homology"/>
<dbReference type="EMBL" id="LNYT01000020">
    <property type="protein sequence ID" value="KTD47366.1"/>
    <property type="molecule type" value="Genomic_DNA"/>
</dbReference>
<dbReference type="PRINTS" id="PR00370">
    <property type="entry name" value="FMOXYGENASE"/>
</dbReference>
<dbReference type="STRING" id="458.Lrub_2288"/>
<dbReference type="Pfam" id="PF00743">
    <property type="entry name" value="FMO-like"/>
    <property type="match status" value="1"/>
</dbReference>
<dbReference type="PATRIC" id="fig|458.5.peg.2386"/>
<evidence type="ECO:0000313" key="7">
    <source>
        <dbReference type="Proteomes" id="UP000054608"/>
    </source>
</evidence>
<keyword evidence="4" id="KW-0521">NADP</keyword>
<evidence type="ECO:0000256" key="4">
    <source>
        <dbReference type="ARBA" id="ARBA00022857"/>
    </source>
</evidence>
<dbReference type="OrthoDB" id="9790219at2"/>
<evidence type="ECO:0000256" key="5">
    <source>
        <dbReference type="ARBA" id="ARBA00023002"/>
    </source>
</evidence>
<dbReference type="AlphaFoldDB" id="A0A0W0XSD4"/>
<keyword evidence="2" id="KW-0285">Flavoprotein</keyword>
<dbReference type="InterPro" id="IPR036188">
    <property type="entry name" value="FAD/NAD-bd_sf"/>
</dbReference>
<dbReference type="GO" id="GO:0050661">
    <property type="term" value="F:NADP binding"/>
    <property type="evidence" value="ECO:0007669"/>
    <property type="project" value="InterPro"/>
</dbReference>
<dbReference type="PANTHER" id="PTHR23023">
    <property type="entry name" value="DIMETHYLANILINE MONOOXYGENASE"/>
    <property type="match status" value="1"/>
</dbReference>
<dbReference type="RefSeq" id="WP_058532236.1">
    <property type="nucleotide sequence ID" value="NZ_CAAAIN010000007.1"/>
</dbReference>
<keyword evidence="3" id="KW-0274">FAD</keyword>
<reference evidence="6 7" key="1">
    <citation type="submission" date="2015-11" db="EMBL/GenBank/DDBJ databases">
        <title>Genomic analysis of 38 Legionella species identifies large and diverse effector repertoires.</title>
        <authorList>
            <person name="Burstein D."/>
            <person name="Amaro F."/>
            <person name="Zusman T."/>
            <person name="Lifshitz Z."/>
            <person name="Cohen O."/>
            <person name="Gilbert J.A."/>
            <person name="Pupko T."/>
            <person name="Shuman H.A."/>
            <person name="Segal G."/>
        </authorList>
    </citation>
    <scope>NUCLEOTIDE SEQUENCE [LARGE SCALE GENOMIC DNA]</scope>
    <source>
        <strain evidence="6 7">WA-270A-C2</strain>
    </source>
</reference>
<protein>
    <submittedName>
        <fullName evidence="6">Flavin containing monooxygenase</fullName>
    </submittedName>
</protein>
<gene>
    <name evidence="6" type="ORF">Lrub_2288</name>
</gene>
<comment type="caution">
    <text evidence="6">The sequence shown here is derived from an EMBL/GenBank/DDBJ whole genome shotgun (WGS) entry which is preliminary data.</text>
</comment>
<dbReference type="InterPro" id="IPR050346">
    <property type="entry name" value="FMO-like"/>
</dbReference>
<comment type="similarity">
    <text evidence="1">Belongs to the FMO family.</text>
</comment>